<name>A0A8D9CUU5_BRACM</name>
<sequence length="55" mass="6312">MLKSLTLAKLFPQQVGTGWLMWLTKVAGEAIHDWFQFGSNTFEKLNKGYDIHSVK</sequence>
<protein>
    <submittedName>
        <fullName evidence="1">Uncharacterized protein</fullName>
    </submittedName>
</protein>
<dbReference type="Proteomes" id="UP000694005">
    <property type="component" value="Chromosome A09"/>
</dbReference>
<organism evidence="1 2">
    <name type="scientific">Brassica campestris</name>
    <name type="common">Field mustard</name>
    <dbReference type="NCBI Taxonomy" id="3711"/>
    <lineage>
        <taxon>Eukaryota</taxon>
        <taxon>Viridiplantae</taxon>
        <taxon>Streptophyta</taxon>
        <taxon>Embryophyta</taxon>
        <taxon>Tracheophyta</taxon>
        <taxon>Spermatophyta</taxon>
        <taxon>Magnoliopsida</taxon>
        <taxon>eudicotyledons</taxon>
        <taxon>Gunneridae</taxon>
        <taxon>Pentapetalae</taxon>
        <taxon>rosids</taxon>
        <taxon>malvids</taxon>
        <taxon>Brassicales</taxon>
        <taxon>Brassicaceae</taxon>
        <taxon>Brassiceae</taxon>
        <taxon>Brassica</taxon>
    </lineage>
</organism>
<dbReference type="EMBL" id="LS974625">
    <property type="protein sequence ID" value="CAG7865315.1"/>
    <property type="molecule type" value="Genomic_DNA"/>
</dbReference>
<evidence type="ECO:0000313" key="1">
    <source>
        <dbReference type="EMBL" id="CAG7865315.1"/>
    </source>
</evidence>
<accession>A0A8D9CUU5</accession>
<proteinExistence type="predicted"/>
<dbReference type="AlphaFoldDB" id="A0A8D9CUU5"/>
<dbReference type="Gramene" id="A09p57820.2_BraZ1">
    <property type="protein sequence ID" value="A09p57820.2_BraZ1.CDS.1"/>
    <property type="gene ID" value="A09g57820.2_BraZ1"/>
</dbReference>
<reference evidence="1 2" key="1">
    <citation type="submission" date="2021-07" db="EMBL/GenBank/DDBJ databases">
        <authorList>
            <consortium name="Genoscope - CEA"/>
            <person name="William W."/>
        </authorList>
    </citation>
    <scope>NUCLEOTIDE SEQUENCE [LARGE SCALE GENOMIC DNA]</scope>
</reference>
<feature type="non-terminal residue" evidence="1">
    <location>
        <position position="55"/>
    </location>
</feature>
<evidence type="ECO:0000313" key="2">
    <source>
        <dbReference type="Proteomes" id="UP000694005"/>
    </source>
</evidence>
<gene>
    <name evidence="1" type="ORF">BRAPAZ1V2_A09P57820.2</name>
</gene>